<dbReference type="InterPro" id="IPR001675">
    <property type="entry name" value="Glyco_trans_29"/>
</dbReference>
<evidence type="ECO:0000256" key="7">
    <source>
        <dbReference type="ARBA" id="ARBA00022989"/>
    </source>
</evidence>
<keyword evidence="12" id="KW-1185">Reference proteome</keyword>
<dbReference type="AlphaFoldDB" id="A0A8J9W4Z0"/>
<evidence type="ECO:0000256" key="10">
    <source>
        <dbReference type="ARBA" id="ARBA00023180"/>
    </source>
</evidence>
<dbReference type="EMBL" id="OV696686">
    <property type="protein sequence ID" value="CAH1233227.1"/>
    <property type="molecule type" value="Genomic_DNA"/>
</dbReference>
<dbReference type="PANTHER" id="PTHR11987:SF53">
    <property type="entry name" value="ALPHA-2,8-SIALYLTRANSFERASE 8F-LIKE"/>
    <property type="match status" value="1"/>
</dbReference>
<dbReference type="GO" id="GO:0006491">
    <property type="term" value="P:N-glycan processing"/>
    <property type="evidence" value="ECO:0007669"/>
    <property type="project" value="TreeGrafter"/>
</dbReference>
<keyword evidence="10" id="KW-0325">Glycoprotein</keyword>
<keyword evidence="4" id="KW-0808">Transferase</keyword>
<organism evidence="11 12">
    <name type="scientific">Branchiostoma lanceolatum</name>
    <name type="common">Common lancelet</name>
    <name type="synonym">Amphioxus lanceolatum</name>
    <dbReference type="NCBI Taxonomy" id="7740"/>
    <lineage>
        <taxon>Eukaryota</taxon>
        <taxon>Metazoa</taxon>
        <taxon>Chordata</taxon>
        <taxon>Cephalochordata</taxon>
        <taxon>Leptocardii</taxon>
        <taxon>Amphioxiformes</taxon>
        <taxon>Branchiostomatidae</taxon>
        <taxon>Branchiostoma</taxon>
    </lineage>
</organism>
<evidence type="ECO:0000256" key="8">
    <source>
        <dbReference type="ARBA" id="ARBA00023034"/>
    </source>
</evidence>
<evidence type="ECO:0000256" key="5">
    <source>
        <dbReference type="ARBA" id="ARBA00022692"/>
    </source>
</evidence>
<keyword evidence="5" id="KW-0812">Transmembrane</keyword>
<dbReference type="PANTHER" id="PTHR11987">
    <property type="entry name" value="ALPHA-2,8-SIALYLTRANSFERASE"/>
    <property type="match status" value="1"/>
</dbReference>
<evidence type="ECO:0000256" key="6">
    <source>
        <dbReference type="ARBA" id="ARBA00022968"/>
    </source>
</evidence>
<dbReference type="OrthoDB" id="10264956at2759"/>
<evidence type="ECO:0000313" key="12">
    <source>
        <dbReference type="Proteomes" id="UP000838412"/>
    </source>
</evidence>
<name>A0A8J9W4Z0_BRALA</name>
<evidence type="ECO:0000256" key="3">
    <source>
        <dbReference type="ARBA" id="ARBA00022676"/>
    </source>
</evidence>
<accession>A0A8J9W4Z0</accession>
<evidence type="ECO:0000313" key="11">
    <source>
        <dbReference type="EMBL" id="CAH1233227.1"/>
    </source>
</evidence>
<dbReference type="InterPro" id="IPR038578">
    <property type="entry name" value="GT29-like_sf"/>
</dbReference>
<sequence>MPLYSTSGPSSCDKVILPSCLHRSKLMTMRPHGVRKLLVAAMLMSVSWTLYTIHGTLPESAPFSPQKTHRELDADVTMVEVQDMLKLWKRSEKEYGKLRSKISRDVNPRKHLLYYSDFRKNVREFLRLQKQNLTYSFRTPVGHYNTCAIVGNGGILQNSSCGAAIDAHDFVSRCNMAPTEGFEKDVGTKTSHMMLNGESMYDLWDDLNDTVRESNIIRQFKTLNGSILHYSKVRNNKIPRILTGLNDKLKRYSKHHHTNITLAYAQRNMANPVNVLLQRILRQSRWALTPTTGIMALFLDMTFCDQITVYGMWPFPVDPRGRPLNYHYYQVGTEQLQNERHTYNTEIHYLAKLHSKGVVKLVIQPCR</sequence>
<keyword evidence="8" id="KW-0333">Golgi apparatus</keyword>
<evidence type="ECO:0000256" key="1">
    <source>
        <dbReference type="ARBA" id="ARBA00004323"/>
    </source>
</evidence>
<keyword evidence="6" id="KW-0735">Signal-anchor</keyword>
<gene>
    <name evidence="11" type="primary">ST8SIA2</name>
    <name evidence="11" type="ORF">BLAG_LOCUS2063</name>
</gene>
<dbReference type="InterPro" id="IPR050943">
    <property type="entry name" value="Glycosyltr_29_Sialyltrsf"/>
</dbReference>
<keyword evidence="3" id="KW-0328">Glycosyltransferase</keyword>
<dbReference type="GO" id="GO:0000139">
    <property type="term" value="C:Golgi membrane"/>
    <property type="evidence" value="ECO:0007669"/>
    <property type="project" value="UniProtKB-SubCell"/>
</dbReference>
<keyword evidence="9" id="KW-0472">Membrane</keyword>
<dbReference type="GO" id="GO:0003828">
    <property type="term" value="F:alpha-N-acetylneuraminate alpha-2,8-sialyltransferase activity"/>
    <property type="evidence" value="ECO:0007669"/>
    <property type="project" value="TreeGrafter"/>
</dbReference>
<proteinExistence type="inferred from homology"/>
<dbReference type="FunFam" id="3.90.1480.20:FF:000015">
    <property type="entry name" value="Lactosylceramide alpha-2,3-sialyltransferase"/>
    <property type="match status" value="1"/>
</dbReference>
<dbReference type="Gene3D" id="3.90.1480.20">
    <property type="entry name" value="Glycosyl transferase family 29"/>
    <property type="match status" value="1"/>
</dbReference>
<evidence type="ECO:0000256" key="2">
    <source>
        <dbReference type="ARBA" id="ARBA00006003"/>
    </source>
</evidence>
<dbReference type="CDD" id="cd23963">
    <property type="entry name" value="GT29_ST8SIA"/>
    <property type="match status" value="1"/>
</dbReference>
<protein>
    <submittedName>
        <fullName evidence="11">ST8SIA2 protein</fullName>
    </submittedName>
</protein>
<dbReference type="Pfam" id="PF00777">
    <property type="entry name" value="Glyco_transf_29"/>
    <property type="match status" value="1"/>
</dbReference>
<evidence type="ECO:0000256" key="4">
    <source>
        <dbReference type="ARBA" id="ARBA00022679"/>
    </source>
</evidence>
<keyword evidence="7" id="KW-1133">Transmembrane helix</keyword>
<comment type="similarity">
    <text evidence="2">Belongs to the glycosyltransferase 29 family.</text>
</comment>
<dbReference type="Proteomes" id="UP000838412">
    <property type="component" value="Chromosome 1"/>
</dbReference>
<evidence type="ECO:0000256" key="9">
    <source>
        <dbReference type="ARBA" id="ARBA00023136"/>
    </source>
</evidence>
<dbReference type="GO" id="GO:0009311">
    <property type="term" value="P:oligosaccharide metabolic process"/>
    <property type="evidence" value="ECO:0007669"/>
    <property type="project" value="TreeGrafter"/>
</dbReference>
<reference evidence="11" key="1">
    <citation type="submission" date="2022-01" db="EMBL/GenBank/DDBJ databases">
        <authorList>
            <person name="Braso-Vives M."/>
        </authorList>
    </citation>
    <scope>NUCLEOTIDE SEQUENCE</scope>
</reference>
<comment type="subcellular location">
    <subcellularLocation>
        <location evidence="1">Golgi apparatus membrane</location>
        <topology evidence="1">Single-pass type II membrane protein</topology>
    </subcellularLocation>
</comment>